<organism evidence="2 3">
    <name type="scientific">Fundidesulfovibrio magnetotacticus</name>
    <dbReference type="NCBI Taxonomy" id="2730080"/>
    <lineage>
        <taxon>Bacteria</taxon>
        <taxon>Pseudomonadati</taxon>
        <taxon>Thermodesulfobacteriota</taxon>
        <taxon>Desulfovibrionia</taxon>
        <taxon>Desulfovibrionales</taxon>
        <taxon>Desulfovibrionaceae</taxon>
        <taxon>Fundidesulfovibrio</taxon>
    </lineage>
</organism>
<protein>
    <submittedName>
        <fullName evidence="2">Uncharacterized protein</fullName>
    </submittedName>
</protein>
<name>A0A6V8LPI2_9BACT</name>
<dbReference type="AlphaFoldDB" id="A0A6V8LPI2"/>
<keyword evidence="3" id="KW-1185">Reference proteome</keyword>
<dbReference type="EMBL" id="BLTE01000010">
    <property type="protein sequence ID" value="GFK94462.1"/>
    <property type="molecule type" value="Genomic_DNA"/>
</dbReference>
<accession>A0A6V8LPI2</accession>
<reference evidence="2 3" key="2">
    <citation type="submission" date="2020-05" db="EMBL/GenBank/DDBJ databases">
        <title>Draft genome sequence of Desulfovibrio sp. strainFSS-1.</title>
        <authorList>
            <person name="Shimoshige H."/>
            <person name="Kobayashi H."/>
            <person name="Maekawa T."/>
        </authorList>
    </citation>
    <scope>NUCLEOTIDE SEQUENCE [LARGE SCALE GENOMIC DNA]</scope>
    <source>
        <strain evidence="2 3">SIID29052-01</strain>
    </source>
</reference>
<proteinExistence type="predicted"/>
<sequence length="121" mass="11808">MNGQGSGQGGMGRGQGGMGRKGQCGGQGMGQGRGAGCGQAGSGTGGMGPGAMGAGRGQGRAARFQAEPGAAAPAREAFPDEGMAQDADTAPEYIAPEGQEPLARPGRCRRGMRAGLCRNQG</sequence>
<gene>
    <name evidence="2" type="ORF">NNJEOMEG_02307</name>
</gene>
<dbReference type="RefSeq" id="WP_173084566.1">
    <property type="nucleotide sequence ID" value="NZ_BLTE01000010.1"/>
</dbReference>
<comment type="caution">
    <text evidence="2">The sequence shown here is derived from an EMBL/GenBank/DDBJ whole genome shotgun (WGS) entry which is preliminary data.</text>
</comment>
<feature type="compositionally biased region" description="Low complexity" evidence="1">
    <location>
        <begin position="59"/>
        <end position="76"/>
    </location>
</feature>
<evidence type="ECO:0000313" key="2">
    <source>
        <dbReference type="EMBL" id="GFK94462.1"/>
    </source>
</evidence>
<reference evidence="2 3" key="1">
    <citation type="submission" date="2020-04" db="EMBL/GenBank/DDBJ databases">
        <authorList>
            <consortium name="Desulfovibrio sp. FSS-1 genome sequencing consortium"/>
            <person name="Shimoshige H."/>
            <person name="Kobayashi H."/>
            <person name="Maekawa T."/>
        </authorList>
    </citation>
    <scope>NUCLEOTIDE SEQUENCE [LARGE SCALE GENOMIC DNA]</scope>
    <source>
        <strain evidence="2 3">SIID29052-01</strain>
    </source>
</reference>
<evidence type="ECO:0000313" key="3">
    <source>
        <dbReference type="Proteomes" id="UP000494245"/>
    </source>
</evidence>
<feature type="compositionally biased region" description="Gly residues" evidence="1">
    <location>
        <begin position="1"/>
        <end position="58"/>
    </location>
</feature>
<dbReference type="Proteomes" id="UP000494245">
    <property type="component" value="Unassembled WGS sequence"/>
</dbReference>
<feature type="region of interest" description="Disordered" evidence="1">
    <location>
        <begin position="1"/>
        <end position="121"/>
    </location>
</feature>
<evidence type="ECO:0000256" key="1">
    <source>
        <dbReference type="SAM" id="MobiDB-lite"/>
    </source>
</evidence>